<dbReference type="Proteomes" id="UP000638648">
    <property type="component" value="Unassembled WGS sequence"/>
</dbReference>
<dbReference type="InterPro" id="IPR000757">
    <property type="entry name" value="Beta-glucanase-like"/>
</dbReference>
<dbReference type="PANTHER" id="PTHR10963">
    <property type="entry name" value="GLYCOSYL HYDROLASE-RELATED"/>
    <property type="match status" value="1"/>
</dbReference>
<keyword evidence="4" id="KW-1185">Reference proteome</keyword>
<gene>
    <name evidence="3" type="ORF">HEB94_003927</name>
</gene>
<organism evidence="3 4">
    <name type="scientific">Actinopolymorpha pittospori</name>
    <dbReference type="NCBI Taxonomy" id="648752"/>
    <lineage>
        <taxon>Bacteria</taxon>
        <taxon>Bacillati</taxon>
        <taxon>Actinomycetota</taxon>
        <taxon>Actinomycetes</taxon>
        <taxon>Propionibacteriales</taxon>
        <taxon>Actinopolymorphaceae</taxon>
        <taxon>Actinopolymorpha</taxon>
    </lineage>
</organism>
<dbReference type="GO" id="GO:0005975">
    <property type="term" value="P:carbohydrate metabolic process"/>
    <property type="evidence" value="ECO:0007669"/>
    <property type="project" value="InterPro"/>
</dbReference>
<accession>A0A927MVM9</accession>
<sequence length="434" mass="46719">MRPIRRRDIIKGLGVGGLGVGLGTGALGSTGWAATTGASTGAASAARAVDPLPVSDPTNAGGWTLNPAFSDEFDGDELDLRKWYNFHTHWEGRSPSYFEPTNVTVGDGHAVIPFRNVNEVLNPSFEEGLTSSWDISASGARSVADGNFSPRVLRLDAGAWARQTIGTLRPGTRYRLTAYARVANGGTGVLRLADYGGRARDVALRGQNFGVVELTFLTGPDATSATVSVENTASTGSLDVTMVAIVEVRREDPPVGSYFSTGVIQSRSEAHYGYYEVRVRVADSSSTSSFWFQGSESEIDVVEAIGASTLDPSMGTKMPMNLHYFPGGWQNDQAFPVTYDTGVRLADGFHVFGLDWQADAIRFYFDGRLVRTQENLHWHEPEYLFLDSEAFLWCLAQPAAEPVPDRLCAGVAEVVVSPALERGPGDPRGPVVTS</sequence>
<feature type="domain" description="GH16" evidence="2">
    <location>
        <begin position="193"/>
        <end position="423"/>
    </location>
</feature>
<evidence type="ECO:0000256" key="1">
    <source>
        <dbReference type="ARBA" id="ARBA00006865"/>
    </source>
</evidence>
<evidence type="ECO:0000313" key="4">
    <source>
        <dbReference type="Proteomes" id="UP000638648"/>
    </source>
</evidence>
<evidence type="ECO:0000313" key="3">
    <source>
        <dbReference type="EMBL" id="MBE1607079.1"/>
    </source>
</evidence>
<proteinExistence type="inferred from homology"/>
<evidence type="ECO:0000259" key="2">
    <source>
        <dbReference type="PROSITE" id="PS51762"/>
    </source>
</evidence>
<dbReference type="PROSITE" id="PS51762">
    <property type="entry name" value="GH16_2"/>
    <property type="match status" value="1"/>
</dbReference>
<name>A0A927MVM9_9ACTN</name>
<dbReference type="RefSeq" id="WP_192751080.1">
    <property type="nucleotide sequence ID" value="NZ_BAABJL010000151.1"/>
</dbReference>
<protein>
    <recommendedName>
        <fullName evidence="2">GH16 domain-containing protein</fullName>
    </recommendedName>
</protein>
<dbReference type="SUPFAM" id="SSF49899">
    <property type="entry name" value="Concanavalin A-like lectins/glucanases"/>
    <property type="match status" value="1"/>
</dbReference>
<dbReference type="GO" id="GO:0004553">
    <property type="term" value="F:hydrolase activity, hydrolyzing O-glycosyl compounds"/>
    <property type="evidence" value="ECO:0007669"/>
    <property type="project" value="InterPro"/>
</dbReference>
<comment type="caution">
    <text evidence="3">The sequence shown here is derived from an EMBL/GenBank/DDBJ whole genome shotgun (WGS) entry which is preliminary data.</text>
</comment>
<dbReference type="Pfam" id="PF00722">
    <property type="entry name" value="Glyco_hydro_16"/>
    <property type="match status" value="1"/>
</dbReference>
<dbReference type="Gene3D" id="2.60.120.200">
    <property type="match status" value="2"/>
</dbReference>
<dbReference type="InterPro" id="IPR050546">
    <property type="entry name" value="Glycosyl_Hydrlase_16"/>
</dbReference>
<reference evidence="3" key="1">
    <citation type="submission" date="2020-10" db="EMBL/GenBank/DDBJ databases">
        <title>Sequencing the genomes of 1000 actinobacteria strains.</title>
        <authorList>
            <person name="Klenk H.-P."/>
        </authorList>
    </citation>
    <scope>NUCLEOTIDE SEQUENCE</scope>
    <source>
        <strain evidence="3">DSM 45354</strain>
    </source>
</reference>
<dbReference type="PANTHER" id="PTHR10963:SF55">
    <property type="entry name" value="GLYCOSIDE HYDROLASE FAMILY 16 PROTEIN"/>
    <property type="match status" value="1"/>
</dbReference>
<dbReference type="InterPro" id="IPR006311">
    <property type="entry name" value="TAT_signal"/>
</dbReference>
<dbReference type="InterPro" id="IPR013320">
    <property type="entry name" value="ConA-like_dom_sf"/>
</dbReference>
<dbReference type="PROSITE" id="PS51318">
    <property type="entry name" value="TAT"/>
    <property type="match status" value="1"/>
</dbReference>
<dbReference type="EMBL" id="JADBEM010000001">
    <property type="protein sequence ID" value="MBE1607079.1"/>
    <property type="molecule type" value="Genomic_DNA"/>
</dbReference>
<dbReference type="AlphaFoldDB" id="A0A927MVM9"/>
<comment type="similarity">
    <text evidence="1">Belongs to the glycosyl hydrolase 16 family.</text>
</comment>